<evidence type="ECO:0000256" key="8">
    <source>
        <dbReference type="SAM" id="Phobius"/>
    </source>
</evidence>
<feature type="transmembrane region" description="Helical" evidence="8">
    <location>
        <begin position="339"/>
        <end position="356"/>
    </location>
</feature>
<reference evidence="9 10" key="1">
    <citation type="journal article" date="2015" name="Nature">
        <title>rRNA introns, odd ribosomes, and small enigmatic genomes across a large radiation of phyla.</title>
        <authorList>
            <person name="Brown C.T."/>
            <person name="Hug L.A."/>
            <person name="Thomas B.C."/>
            <person name="Sharon I."/>
            <person name="Castelle C.J."/>
            <person name="Singh A."/>
            <person name="Wilkins M.J."/>
            <person name="Williams K.H."/>
            <person name="Banfield J.F."/>
        </authorList>
    </citation>
    <scope>NUCLEOTIDE SEQUENCE [LARGE SCALE GENOMIC DNA]</scope>
</reference>
<accession>A0A0F9YHU1</accession>
<evidence type="ECO:0000256" key="5">
    <source>
        <dbReference type="ARBA" id="ARBA00022692"/>
    </source>
</evidence>
<gene>
    <name evidence="9" type="ORF">UR21_C0016G0007</name>
</gene>
<keyword evidence="6 8" id="KW-1133">Transmembrane helix</keyword>
<comment type="subcellular location">
    <subcellularLocation>
        <location evidence="1">Cell membrane</location>
        <topology evidence="1">Multi-pass membrane protein</topology>
    </subcellularLocation>
</comment>
<evidence type="ECO:0000313" key="9">
    <source>
        <dbReference type="EMBL" id="KKP31089.1"/>
    </source>
</evidence>
<keyword evidence="5 8" id="KW-0812">Transmembrane</keyword>
<feature type="transmembrane region" description="Helical" evidence="8">
    <location>
        <begin position="88"/>
        <end position="106"/>
    </location>
</feature>
<keyword evidence="4" id="KW-0808">Transferase</keyword>
<keyword evidence="3" id="KW-0328">Glycosyltransferase</keyword>
<evidence type="ECO:0000256" key="2">
    <source>
        <dbReference type="ARBA" id="ARBA00022475"/>
    </source>
</evidence>
<feature type="transmembrane region" description="Helical" evidence="8">
    <location>
        <begin position="393"/>
        <end position="412"/>
    </location>
</feature>
<keyword evidence="2" id="KW-1003">Cell membrane</keyword>
<evidence type="ECO:0000313" key="10">
    <source>
        <dbReference type="Proteomes" id="UP000034803"/>
    </source>
</evidence>
<comment type="caution">
    <text evidence="9">The sequence shown here is derived from an EMBL/GenBank/DDBJ whole genome shotgun (WGS) entry which is preliminary data.</text>
</comment>
<dbReference type="PANTHER" id="PTHR33908">
    <property type="entry name" value="MANNOSYLTRANSFERASE YKCB-RELATED"/>
    <property type="match status" value="1"/>
</dbReference>
<dbReference type="AlphaFoldDB" id="A0A0F9YHU1"/>
<sequence>MIYLILILTVVTRFLFINSNPPSLNWDEISHGYNAFSILTSGKDEWGKIMPLIFKAYGDFKLPVYIYLTSISEFFFGINSFAVRLPSVLAGIGTIWVTYLLMVELLKDNLKFVKSYKRIALFSAFLVTIEPWTFFLGRPAFEANLALFLFILGVYFLIKFINSLKVKYLIFSTLFFSLTVWTYNSYRIFTPLFLLSLLLIYKNEFKGFFEGNKIIAKKILIFLAIFFVPMFYQLVSSSGSARYSKVAILDEGATNKIIELRKKIKAPDPIPRILSNKITYFSKEFIKNYFSHFSPKFLILEGGSNYQFSLPKNGLIYLINFPFLIIGFIYLLKLKTKESYLLLSWILLGPIASSLTREDPHVLRAITMLPIPMILTSLGVNYVIKKIKGKNRLLFIFLYVVILFLFFENYLMKYFTDYKNKYSESWQYGYLEVVSYIKENNDNYAKIIITKKYGEPHEFILFYSAFNSNWYRNDKNLNRFYQAGWYWVDGFDKYYFVNDWQIPKEGYKFIQESKRIVDCRQAKCLLVTSPKNAPADWSKIKTINFLDGSVAFELYENN</sequence>
<feature type="transmembrane region" description="Helical" evidence="8">
    <location>
        <begin position="141"/>
        <end position="158"/>
    </location>
</feature>
<name>A0A0F9YHU1_9BACT</name>
<dbReference type="EMBL" id="LBOI01000016">
    <property type="protein sequence ID" value="KKP31089.1"/>
    <property type="molecule type" value="Genomic_DNA"/>
</dbReference>
<dbReference type="Proteomes" id="UP000034803">
    <property type="component" value="Unassembled WGS sequence"/>
</dbReference>
<feature type="transmembrane region" description="Helical" evidence="8">
    <location>
        <begin position="188"/>
        <end position="203"/>
    </location>
</feature>
<evidence type="ECO:0000256" key="1">
    <source>
        <dbReference type="ARBA" id="ARBA00004651"/>
    </source>
</evidence>
<feature type="transmembrane region" description="Helical" evidence="8">
    <location>
        <begin position="362"/>
        <end position="384"/>
    </location>
</feature>
<dbReference type="GO" id="GO:0005886">
    <property type="term" value="C:plasma membrane"/>
    <property type="evidence" value="ECO:0007669"/>
    <property type="project" value="UniProtKB-SubCell"/>
</dbReference>
<feature type="transmembrane region" description="Helical" evidence="8">
    <location>
        <begin position="314"/>
        <end position="332"/>
    </location>
</feature>
<protein>
    <submittedName>
        <fullName evidence="9">Uncharacterized protein</fullName>
    </submittedName>
</protein>
<dbReference type="GO" id="GO:0009103">
    <property type="term" value="P:lipopolysaccharide biosynthetic process"/>
    <property type="evidence" value="ECO:0007669"/>
    <property type="project" value="UniProtKB-ARBA"/>
</dbReference>
<feature type="transmembrane region" description="Helical" evidence="8">
    <location>
        <begin position="118"/>
        <end position="135"/>
    </location>
</feature>
<evidence type="ECO:0000256" key="4">
    <source>
        <dbReference type="ARBA" id="ARBA00022679"/>
    </source>
</evidence>
<organism evidence="9 10">
    <name type="scientific">Candidatus Woesebacteria bacterium GW2011_GWC2_31_9</name>
    <dbReference type="NCBI Taxonomy" id="1618586"/>
    <lineage>
        <taxon>Bacteria</taxon>
        <taxon>Candidatus Woeseibacteriota</taxon>
    </lineage>
</organism>
<dbReference type="GO" id="GO:0016763">
    <property type="term" value="F:pentosyltransferase activity"/>
    <property type="evidence" value="ECO:0007669"/>
    <property type="project" value="TreeGrafter"/>
</dbReference>
<evidence type="ECO:0000256" key="7">
    <source>
        <dbReference type="ARBA" id="ARBA00023136"/>
    </source>
</evidence>
<dbReference type="InterPro" id="IPR050297">
    <property type="entry name" value="LipidA_mod_glycosyltrf_83"/>
</dbReference>
<dbReference type="PANTHER" id="PTHR33908:SF11">
    <property type="entry name" value="MEMBRANE PROTEIN"/>
    <property type="match status" value="1"/>
</dbReference>
<evidence type="ECO:0000256" key="3">
    <source>
        <dbReference type="ARBA" id="ARBA00022676"/>
    </source>
</evidence>
<evidence type="ECO:0000256" key="6">
    <source>
        <dbReference type="ARBA" id="ARBA00022989"/>
    </source>
</evidence>
<proteinExistence type="predicted"/>
<keyword evidence="7 8" id="KW-0472">Membrane</keyword>
<feature type="transmembrane region" description="Helical" evidence="8">
    <location>
        <begin position="215"/>
        <end position="235"/>
    </location>
</feature>